<keyword evidence="8" id="KW-0408">Iron</keyword>
<dbReference type="AlphaFoldDB" id="A0A2M8WPP4"/>
<comment type="cofactor">
    <cofactor evidence="1">
        <name>pyridoxal 5'-phosphate</name>
        <dbReference type="ChEBI" id="CHEBI:597326"/>
    </cofactor>
</comment>
<dbReference type="PANTHER" id="PTHR30538:SF0">
    <property type="entry name" value="L-LYSINE 2,3-AMINOMUTASE AQ_1632-RELATED"/>
    <property type="match status" value="1"/>
</dbReference>
<gene>
    <name evidence="11" type="ORF">BC777_1772</name>
</gene>
<evidence type="ECO:0000313" key="11">
    <source>
        <dbReference type="EMBL" id="PJI92907.1"/>
    </source>
</evidence>
<dbReference type="PANTHER" id="PTHR30538">
    <property type="entry name" value="LYSINE 2,3-AMINOMUTASE-RELATED"/>
    <property type="match status" value="1"/>
</dbReference>
<organism evidence="11 12">
    <name type="scientific">Yoonia maricola</name>
    <dbReference type="NCBI Taxonomy" id="420999"/>
    <lineage>
        <taxon>Bacteria</taxon>
        <taxon>Pseudomonadati</taxon>
        <taxon>Pseudomonadota</taxon>
        <taxon>Alphaproteobacteria</taxon>
        <taxon>Rhodobacterales</taxon>
        <taxon>Paracoccaceae</taxon>
        <taxon>Yoonia</taxon>
    </lineage>
</organism>
<dbReference type="Proteomes" id="UP000228531">
    <property type="component" value="Unassembled WGS sequence"/>
</dbReference>
<evidence type="ECO:0000256" key="5">
    <source>
        <dbReference type="ARBA" id="ARBA00022691"/>
    </source>
</evidence>
<keyword evidence="6" id="KW-0479">Metal-binding</keyword>
<dbReference type="InterPro" id="IPR013785">
    <property type="entry name" value="Aldolase_TIM"/>
</dbReference>
<keyword evidence="4" id="KW-0004">4Fe-4S</keyword>
<evidence type="ECO:0000256" key="4">
    <source>
        <dbReference type="ARBA" id="ARBA00022485"/>
    </source>
</evidence>
<dbReference type="SUPFAM" id="SSF102114">
    <property type="entry name" value="Radical SAM enzymes"/>
    <property type="match status" value="1"/>
</dbReference>
<protein>
    <submittedName>
        <fullName evidence="11">L-lysine 2,3-aminomutase</fullName>
    </submittedName>
</protein>
<comment type="similarity">
    <text evidence="3">Belongs to the radical SAM superfamily. KamA family.</text>
</comment>
<keyword evidence="5" id="KW-0949">S-adenosyl-L-methionine</keyword>
<dbReference type="GO" id="GO:0046872">
    <property type="term" value="F:metal ion binding"/>
    <property type="evidence" value="ECO:0007669"/>
    <property type="project" value="UniProtKB-KW"/>
</dbReference>
<dbReference type="InterPro" id="IPR058240">
    <property type="entry name" value="rSAM_sf"/>
</dbReference>
<comment type="cofactor">
    <cofactor evidence="2">
        <name>[4Fe-4S] cluster</name>
        <dbReference type="ChEBI" id="CHEBI:49883"/>
    </cofactor>
</comment>
<evidence type="ECO:0000256" key="7">
    <source>
        <dbReference type="ARBA" id="ARBA00022898"/>
    </source>
</evidence>
<dbReference type="SFLD" id="SFLDG01070">
    <property type="entry name" value="PLP-dependent"/>
    <property type="match status" value="1"/>
</dbReference>
<evidence type="ECO:0000259" key="10">
    <source>
        <dbReference type="PROSITE" id="PS51918"/>
    </source>
</evidence>
<evidence type="ECO:0000313" key="12">
    <source>
        <dbReference type="Proteomes" id="UP000228531"/>
    </source>
</evidence>
<keyword evidence="9" id="KW-0411">Iron-sulfur</keyword>
<dbReference type="Gene3D" id="3.20.20.70">
    <property type="entry name" value="Aldolase class I"/>
    <property type="match status" value="1"/>
</dbReference>
<reference evidence="11 12" key="1">
    <citation type="submission" date="2017-11" db="EMBL/GenBank/DDBJ databases">
        <title>Genomic Encyclopedia of Archaeal and Bacterial Type Strains, Phase II (KMG-II): From Individual Species to Whole Genera.</title>
        <authorList>
            <person name="Goeker M."/>
        </authorList>
    </citation>
    <scope>NUCLEOTIDE SEQUENCE [LARGE SCALE GENOMIC DNA]</scope>
    <source>
        <strain evidence="11 12">DSM 29128</strain>
    </source>
</reference>
<name>A0A2M8WPP4_9RHOB</name>
<dbReference type="EMBL" id="PGTY01000001">
    <property type="protein sequence ID" value="PJI92907.1"/>
    <property type="molecule type" value="Genomic_DNA"/>
</dbReference>
<feature type="domain" description="Radical SAM core" evidence="10">
    <location>
        <begin position="132"/>
        <end position="348"/>
    </location>
</feature>
<sequence>MKDLANTIEVPFHSLIDNALAARLGWSDDWMDHWDDWRWQQRNAVRDLDALICAFPHAEEGNLRRNMVGQRVQVTPYVLALARSAANTHSELLNPITAQILPDAAPERETGFDAHTENWEQSAEMVTPICQHKYDNRVIIRASNTCNAYCQFCFEALRTLSREPESRKAALQRSYWSDTLAYIASKPEIEEVILSGGDPLMLSDAKLASMLHDLRYLRADLIIRVHSRALSFNPYRVTDALLSALRDAKVAAFGVHVCHPAELSTPFWEAIGKLRQHVPLLFANIPLLGQVNDRDDTLGTLCMSLYRGGVLPYYLYHFMPFSPGSARFGVPIARGQALMRKLKRRRSNLAVPEYVLPHVTGKYTLPLDAPDAPAPAMSTDTAGRAVFRFTNWKGDRCTWIDQ</sequence>
<evidence type="ECO:0000256" key="8">
    <source>
        <dbReference type="ARBA" id="ARBA00023004"/>
    </source>
</evidence>
<dbReference type="SFLD" id="SFLDS00029">
    <property type="entry name" value="Radical_SAM"/>
    <property type="match status" value="1"/>
</dbReference>
<dbReference type="InterPro" id="IPR007197">
    <property type="entry name" value="rSAM"/>
</dbReference>
<dbReference type="CDD" id="cd01335">
    <property type="entry name" value="Radical_SAM"/>
    <property type="match status" value="1"/>
</dbReference>
<accession>A0A2M8WPP4</accession>
<evidence type="ECO:0000256" key="9">
    <source>
        <dbReference type="ARBA" id="ARBA00023014"/>
    </source>
</evidence>
<dbReference type="Pfam" id="PF04055">
    <property type="entry name" value="Radical_SAM"/>
    <property type="match status" value="1"/>
</dbReference>
<dbReference type="RefSeq" id="WP_211095342.1">
    <property type="nucleotide sequence ID" value="NZ_PGTY01000001.1"/>
</dbReference>
<evidence type="ECO:0000256" key="1">
    <source>
        <dbReference type="ARBA" id="ARBA00001933"/>
    </source>
</evidence>
<dbReference type="GO" id="GO:0003824">
    <property type="term" value="F:catalytic activity"/>
    <property type="evidence" value="ECO:0007669"/>
    <property type="project" value="InterPro"/>
</dbReference>
<dbReference type="PROSITE" id="PS51918">
    <property type="entry name" value="RADICAL_SAM"/>
    <property type="match status" value="1"/>
</dbReference>
<evidence type="ECO:0000256" key="6">
    <source>
        <dbReference type="ARBA" id="ARBA00022723"/>
    </source>
</evidence>
<keyword evidence="12" id="KW-1185">Reference proteome</keyword>
<evidence type="ECO:0000256" key="3">
    <source>
        <dbReference type="ARBA" id="ARBA00008703"/>
    </source>
</evidence>
<keyword evidence="7" id="KW-0663">Pyridoxal phosphate</keyword>
<dbReference type="GO" id="GO:0051539">
    <property type="term" value="F:4 iron, 4 sulfur cluster binding"/>
    <property type="evidence" value="ECO:0007669"/>
    <property type="project" value="UniProtKB-KW"/>
</dbReference>
<dbReference type="InterPro" id="IPR003739">
    <property type="entry name" value="Lys_aminomutase/Glu_NH3_mut"/>
</dbReference>
<evidence type="ECO:0000256" key="2">
    <source>
        <dbReference type="ARBA" id="ARBA00001966"/>
    </source>
</evidence>
<proteinExistence type="inferred from homology"/>
<comment type="caution">
    <text evidence="11">The sequence shown here is derived from an EMBL/GenBank/DDBJ whole genome shotgun (WGS) entry which is preliminary data.</text>
</comment>